<protein>
    <submittedName>
        <fullName evidence="2">Uncharacterized protein</fullName>
    </submittedName>
</protein>
<organism evidence="2 3">
    <name type="scientific">Caerostris darwini</name>
    <dbReference type="NCBI Taxonomy" id="1538125"/>
    <lineage>
        <taxon>Eukaryota</taxon>
        <taxon>Metazoa</taxon>
        <taxon>Ecdysozoa</taxon>
        <taxon>Arthropoda</taxon>
        <taxon>Chelicerata</taxon>
        <taxon>Arachnida</taxon>
        <taxon>Araneae</taxon>
        <taxon>Araneomorphae</taxon>
        <taxon>Entelegynae</taxon>
        <taxon>Araneoidea</taxon>
        <taxon>Araneidae</taxon>
        <taxon>Caerostris</taxon>
    </lineage>
</organism>
<evidence type="ECO:0000313" key="2">
    <source>
        <dbReference type="EMBL" id="GIY79820.1"/>
    </source>
</evidence>
<evidence type="ECO:0000313" key="3">
    <source>
        <dbReference type="Proteomes" id="UP001054837"/>
    </source>
</evidence>
<accession>A0AAV4WCM5</accession>
<comment type="caution">
    <text evidence="2">The sequence shown here is derived from an EMBL/GenBank/DDBJ whole genome shotgun (WGS) entry which is preliminary data.</text>
</comment>
<keyword evidence="3" id="KW-1185">Reference proteome</keyword>
<gene>
    <name evidence="2" type="ORF">CDAR_289411</name>
</gene>
<proteinExistence type="predicted"/>
<name>A0AAV4WCM5_9ARAC</name>
<dbReference type="EMBL" id="BPLQ01014448">
    <property type="protein sequence ID" value="GIY79820.1"/>
    <property type="molecule type" value="Genomic_DNA"/>
</dbReference>
<dbReference type="AlphaFoldDB" id="A0AAV4WCM5"/>
<dbReference type="Proteomes" id="UP001054837">
    <property type="component" value="Unassembled WGS sequence"/>
</dbReference>
<reference evidence="2 3" key="1">
    <citation type="submission" date="2021-06" db="EMBL/GenBank/DDBJ databases">
        <title>Caerostris darwini draft genome.</title>
        <authorList>
            <person name="Kono N."/>
            <person name="Arakawa K."/>
        </authorList>
    </citation>
    <scope>NUCLEOTIDE SEQUENCE [LARGE SCALE GENOMIC DNA]</scope>
</reference>
<sequence>MKVKYRTQDVRIECGCLGISQSCIREVIIRPKIGGMGGLGNALLGMTLCYRRSLNKRAGRLKVNTDQRVKSCNPSELKQRDPPPDRPPVPRYQTIIRLYQSEVQDVQIECGCWGISQSCMREVIIRPKIGGWVG</sequence>
<feature type="region of interest" description="Disordered" evidence="1">
    <location>
        <begin position="67"/>
        <end position="90"/>
    </location>
</feature>
<evidence type="ECO:0000256" key="1">
    <source>
        <dbReference type="SAM" id="MobiDB-lite"/>
    </source>
</evidence>